<keyword evidence="2" id="KW-1185">Reference proteome</keyword>
<name>A0ACC1N1S4_9HYPO</name>
<evidence type="ECO:0000313" key="2">
    <source>
        <dbReference type="Proteomes" id="UP001143910"/>
    </source>
</evidence>
<organism evidence="1 2">
    <name type="scientific">Zarea fungicola</name>
    <dbReference type="NCBI Taxonomy" id="93591"/>
    <lineage>
        <taxon>Eukaryota</taxon>
        <taxon>Fungi</taxon>
        <taxon>Dikarya</taxon>
        <taxon>Ascomycota</taxon>
        <taxon>Pezizomycotina</taxon>
        <taxon>Sordariomycetes</taxon>
        <taxon>Hypocreomycetidae</taxon>
        <taxon>Hypocreales</taxon>
        <taxon>Cordycipitaceae</taxon>
        <taxon>Zarea</taxon>
    </lineage>
</organism>
<comment type="caution">
    <text evidence="1">The sequence shown here is derived from an EMBL/GenBank/DDBJ whole genome shotgun (WGS) entry which is preliminary data.</text>
</comment>
<protein>
    <submittedName>
        <fullName evidence="1">Uncharacterized protein</fullName>
    </submittedName>
</protein>
<sequence>MAQRLDFLIIGAGPTGLGAAHRLNELNSASWRVIDSSPTPGGLSSTETTPEGFLYDIGGHVIFSHYQYFDNVLSRALPSQDDWVEHARISYIRFGEKWVPYPFQHNIAALPTEEKAKCMEGLLDAALQARVQSPADKPKNFDEWSMRTMGERISEIFMRPYTFKVWATPATQQAILIPSLLYITNIDKLSTSWLGERVAAPDIKTIMRNVILNKVTENWGPNARFRFPRRGGTGQIWKAVAATLPEENLWFGQAGHVVNINANTNTVQIQDGTVLQYKYLISTMPVDLLAETLGDIPLQEMCRPLTFSSTHVIGIGVRGVRPPNIGHSSWLYFVEDNYPFYRATIFSNYSTFNQPHAEVQLPTKQRAGGHLFVTSDPEPGPYWSILLEVSESSEKPVQQETLLQECLDGLIEADLLDPSDEIDEMMRSAKFYPI</sequence>
<dbReference type="EMBL" id="JANJQO010001056">
    <property type="protein sequence ID" value="KAJ2972943.1"/>
    <property type="molecule type" value="Genomic_DNA"/>
</dbReference>
<proteinExistence type="predicted"/>
<gene>
    <name evidence="1" type="ORF">NQ176_g6871</name>
</gene>
<dbReference type="Proteomes" id="UP001143910">
    <property type="component" value="Unassembled WGS sequence"/>
</dbReference>
<accession>A0ACC1N1S4</accession>
<reference evidence="1" key="1">
    <citation type="submission" date="2022-08" db="EMBL/GenBank/DDBJ databases">
        <title>Genome Sequence of Lecanicillium fungicola.</title>
        <authorList>
            <person name="Buettner E."/>
        </authorList>
    </citation>
    <scope>NUCLEOTIDE SEQUENCE</scope>
    <source>
        <strain evidence="1">Babe33</strain>
    </source>
</reference>
<evidence type="ECO:0000313" key="1">
    <source>
        <dbReference type="EMBL" id="KAJ2972943.1"/>
    </source>
</evidence>